<accession>A0ABX9A1V5</accession>
<dbReference type="SMART" id="SM00267">
    <property type="entry name" value="GGDEF"/>
    <property type="match status" value="1"/>
</dbReference>
<protein>
    <submittedName>
        <fullName evidence="5">EAL domain-containing protein</fullName>
    </submittedName>
</protein>
<dbReference type="Gene3D" id="3.30.450.20">
    <property type="entry name" value="PAS domain"/>
    <property type="match status" value="1"/>
</dbReference>
<gene>
    <name evidence="5" type="ORF">K3136_00555</name>
</gene>
<dbReference type="PROSITE" id="PS50883">
    <property type="entry name" value="EAL"/>
    <property type="match status" value="1"/>
</dbReference>
<feature type="domain" description="GGDEF" evidence="4">
    <location>
        <begin position="194"/>
        <end position="327"/>
    </location>
</feature>
<evidence type="ECO:0000259" key="3">
    <source>
        <dbReference type="PROSITE" id="PS50883"/>
    </source>
</evidence>
<keyword evidence="6" id="KW-1185">Reference proteome</keyword>
<feature type="region of interest" description="Disordered" evidence="1">
    <location>
        <begin position="707"/>
        <end position="738"/>
    </location>
</feature>
<dbReference type="InterPro" id="IPR035965">
    <property type="entry name" value="PAS-like_dom_sf"/>
</dbReference>
<name>A0ABX9A1V5_9SPHN</name>
<feature type="compositionally biased region" description="Basic and acidic residues" evidence="1">
    <location>
        <begin position="10"/>
        <end position="23"/>
    </location>
</feature>
<evidence type="ECO:0000259" key="2">
    <source>
        <dbReference type="PROSITE" id="PS50113"/>
    </source>
</evidence>
<dbReference type="SUPFAM" id="SSF141371">
    <property type="entry name" value="PilZ domain-like"/>
    <property type="match status" value="1"/>
</dbReference>
<evidence type="ECO:0000256" key="1">
    <source>
        <dbReference type="SAM" id="MobiDB-lite"/>
    </source>
</evidence>
<dbReference type="InterPro" id="IPR035919">
    <property type="entry name" value="EAL_sf"/>
</dbReference>
<dbReference type="SUPFAM" id="SSF55073">
    <property type="entry name" value="Nucleotide cyclase"/>
    <property type="match status" value="1"/>
</dbReference>
<dbReference type="PANTHER" id="PTHR44757">
    <property type="entry name" value="DIGUANYLATE CYCLASE DGCP"/>
    <property type="match status" value="1"/>
</dbReference>
<dbReference type="Pfam" id="PF00990">
    <property type="entry name" value="GGDEF"/>
    <property type="match status" value="1"/>
</dbReference>
<dbReference type="PROSITE" id="PS50887">
    <property type="entry name" value="GGDEF"/>
    <property type="match status" value="1"/>
</dbReference>
<dbReference type="PANTHER" id="PTHR44757:SF2">
    <property type="entry name" value="BIOFILM ARCHITECTURE MAINTENANCE PROTEIN MBAA"/>
    <property type="match status" value="1"/>
</dbReference>
<dbReference type="Proteomes" id="UP000824321">
    <property type="component" value="Chromosome"/>
</dbReference>
<evidence type="ECO:0000259" key="4">
    <source>
        <dbReference type="PROSITE" id="PS50887"/>
    </source>
</evidence>
<proteinExistence type="predicted"/>
<feature type="region of interest" description="Disordered" evidence="1">
    <location>
        <begin position="1"/>
        <end position="27"/>
    </location>
</feature>
<dbReference type="InterPro" id="IPR052155">
    <property type="entry name" value="Biofilm_reg_signaling"/>
</dbReference>
<dbReference type="SUPFAM" id="SSF141868">
    <property type="entry name" value="EAL domain-like"/>
    <property type="match status" value="1"/>
</dbReference>
<evidence type="ECO:0000313" key="6">
    <source>
        <dbReference type="Proteomes" id="UP000824321"/>
    </source>
</evidence>
<dbReference type="SUPFAM" id="SSF55785">
    <property type="entry name" value="PYP-like sensor domain (PAS domain)"/>
    <property type="match status" value="1"/>
</dbReference>
<reference evidence="5 6" key="1">
    <citation type="submission" date="2021-08" db="EMBL/GenBank/DDBJ databases">
        <title>Comparative Genomics Analysis of the Genus Qipengyuania Reveals Extensive Genetic Diversity and Metabolic Versatility, Including the Description of Fifteen Novel Species.</title>
        <authorList>
            <person name="Liu Y."/>
        </authorList>
    </citation>
    <scope>NUCLEOTIDE SEQUENCE [LARGE SCALE GENOMIC DNA]</scope>
    <source>
        <strain evidence="5 6">1NDH1</strain>
    </source>
</reference>
<dbReference type="PROSITE" id="PS50113">
    <property type="entry name" value="PAC"/>
    <property type="match status" value="1"/>
</dbReference>
<feature type="domain" description="PAC" evidence="2">
    <location>
        <begin position="108"/>
        <end position="162"/>
    </location>
</feature>
<dbReference type="InterPro" id="IPR001633">
    <property type="entry name" value="EAL_dom"/>
</dbReference>
<dbReference type="SMART" id="SM00052">
    <property type="entry name" value="EAL"/>
    <property type="match status" value="1"/>
</dbReference>
<dbReference type="Gene3D" id="3.20.20.450">
    <property type="entry name" value="EAL domain"/>
    <property type="match status" value="1"/>
</dbReference>
<dbReference type="Gene3D" id="3.30.70.270">
    <property type="match status" value="1"/>
</dbReference>
<dbReference type="InterPro" id="IPR000160">
    <property type="entry name" value="GGDEF_dom"/>
</dbReference>
<sequence>MGAMPFTEFFKGRKTSDSSHGPDGDMPLAPQFSGDEKLAIVEQLESSGVACFWATDAKGVLTYLSPAIFEAMGRQAANAFEIPFQHVFAPVAGDGDARSLGLKLGTRKSFSGLTVETGDSTSDLVVRLSGRPMYDKAGDFLGFRGTASDVTEEFRAEEEASRLAKFDSLTGLANRHRMEQRIDSTLQTFRSAKRAAALMMLDLDRFKQVNDTLGHAAGDQLLQQVAERLNSVVAGRGEIGRLGGDEFQILIPDMDDRGELGEIAKKIIQMLSQPYSVEEGRCSIGCSVGVAIAPYDGLEREDLTRAADLALYASKNGGRGQFRFYAADLEHEANLRKRMEEDLAQAIEAGDFKLEYQPCVSLESNRVVALEAQFCWEDEDRGRVQPETFLPVAEGSRLIIPIGEWALRKACEQARDWPESLRLSMNISPVQFEANGFVEMVESVLEETGMDPARLDLELNESVLLGDASKVDAALGALFKLGVRLTLDQYGTGLSSLSYLRRAPFNSLKIGANFFEPVMGNDLGDMELVRAVVALAGAMGMETVANGVHAMDLMAELKKIGVSHVQGYVFSEAISHEAVLEDIASGDWTLEPTDQGSQRASRRTVFRKIGLIHEDHYYDVTLRNLSRSGAMIQGLEDVPVGTQFVLDFGQGQLAVCTVRRTMDDTQGVEFEQELVDDGAGGLCTRHRVSPYELAAAGAPLTALPPGKYSQAPEAAPGSYAQFKLSSNAPQQGGGPQEG</sequence>
<feature type="domain" description="EAL" evidence="3">
    <location>
        <begin position="336"/>
        <end position="587"/>
    </location>
</feature>
<organism evidence="5 6">
    <name type="scientific">Qipengyuania gelatinilytica</name>
    <dbReference type="NCBI Taxonomy" id="2867231"/>
    <lineage>
        <taxon>Bacteria</taxon>
        <taxon>Pseudomonadati</taxon>
        <taxon>Pseudomonadota</taxon>
        <taxon>Alphaproteobacteria</taxon>
        <taxon>Sphingomonadales</taxon>
        <taxon>Erythrobacteraceae</taxon>
        <taxon>Qipengyuania</taxon>
    </lineage>
</organism>
<dbReference type="CDD" id="cd01948">
    <property type="entry name" value="EAL"/>
    <property type="match status" value="1"/>
</dbReference>
<dbReference type="NCBIfam" id="TIGR00254">
    <property type="entry name" value="GGDEF"/>
    <property type="match status" value="1"/>
</dbReference>
<dbReference type="Pfam" id="PF00563">
    <property type="entry name" value="EAL"/>
    <property type="match status" value="1"/>
</dbReference>
<evidence type="ECO:0000313" key="5">
    <source>
        <dbReference type="EMBL" id="QZD95255.1"/>
    </source>
</evidence>
<dbReference type="EMBL" id="CP081294">
    <property type="protein sequence ID" value="QZD95255.1"/>
    <property type="molecule type" value="Genomic_DNA"/>
</dbReference>
<dbReference type="InterPro" id="IPR029787">
    <property type="entry name" value="Nucleotide_cyclase"/>
</dbReference>
<dbReference type="InterPro" id="IPR000700">
    <property type="entry name" value="PAS-assoc_C"/>
</dbReference>
<dbReference type="CDD" id="cd01949">
    <property type="entry name" value="GGDEF"/>
    <property type="match status" value="1"/>
</dbReference>
<dbReference type="InterPro" id="IPR043128">
    <property type="entry name" value="Rev_trsase/Diguanyl_cyclase"/>
</dbReference>